<evidence type="ECO:0000256" key="1">
    <source>
        <dbReference type="ARBA" id="ARBA00004651"/>
    </source>
</evidence>
<feature type="transmembrane region" description="Helical" evidence="6">
    <location>
        <begin position="239"/>
        <end position="259"/>
    </location>
</feature>
<dbReference type="CDD" id="cd06581">
    <property type="entry name" value="TM_PBP1_LivM_like"/>
    <property type="match status" value="1"/>
</dbReference>
<keyword evidence="5 6" id="KW-0472">Membrane</keyword>
<dbReference type="InterPro" id="IPR017778">
    <property type="entry name" value="ABC_transptr_urea_perm_UrtC"/>
</dbReference>
<dbReference type="eggNOG" id="COG4177">
    <property type="taxonomic scope" value="Bacteria"/>
</dbReference>
<organism evidence="7 8">
    <name type="scientific">Gracilibacillus boraciitolerans JCM 21714</name>
    <dbReference type="NCBI Taxonomy" id="1298598"/>
    <lineage>
        <taxon>Bacteria</taxon>
        <taxon>Bacillati</taxon>
        <taxon>Bacillota</taxon>
        <taxon>Bacilli</taxon>
        <taxon>Bacillales</taxon>
        <taxon>Bacillaceae</taxon>
        <taxon>Gracilibacillus</taxon>
    </lineage>
</organism>
<feature type="transmembrane region" description="Helical" evidence="6">
    <location>
        <begin position="316"/>
        <end position="340"/>
    </location>
</feature>
<feature type="transmembrane region" description="Helical" evidence="6">
    <location>
        <begin position="116"/>
        <end position="136"/>
    </location>
</feature>
<dbReference type="Proteomes" id="UP000019102">
    <property type="component" value="Unassembled WGS sequence"/>
</dbReference>
<dbReference type="STRING" id="1298598.JCM21714_2397"/>
<accession>W4VKM6</accession>
<evidence type="ECO:0000256" key="3">
    <source>
        <dbReference type="ARBA" id="ARBA00022692"/>
    </source>
</evidence>
<comment type="caution">
    <text evidence="7">The sequence shown here is derived from an EMBL/GenBank/DDBJ whole genome shotgun (WGS) entry which is preliminary data.</text>
</comment>
<reference evidence="7 8" key="1">
    <citation type="journal article" date="2014" name="Genome Announc.">
        <title>Draft Genome Sequence of the Boron-Tolerant and Moderately Halotolerant Bacterium Gracilibacillus boraciitolerans JCM 21714T.</title>
        <authorList>
            <person name="Ahmed I."/>
            <person name="Oshima K."/>
            <person name="Suda W."/>
            <person name="Kitamura K."/>
            <person name="Iida T."/>
            <person name="Ohmori Y."/>
            <person name="Fujiwara T."/>
            <person name="Hattori M."/>
            <person name="Ohkuma M."/>
        </authorList>
    </citation>
    <scope>NUCLEOTIDE SEQUENCE [LARGE SCALE GENOMIC DNA]</scope>
    <source>
        <strain evidence="7 8">JCM 21714</strain>
    </source>
</reference>
<dbReference type="EMBL" id="BAVS01000011">
    <property type="protein sequence ID" value="GAE93324.1"/>
    <property type="molecule type" value="Genomic_DNA"/>
</dbReference>
<protein>
    <submittedName>
        <fullName evidence="7">Urea ABC transporter</fullName>
    </submittedName>
</protein>
<keyword evidence="8" id="KW-1185">Reference proteome</keyword>
<feature type="transmembrane region" description="Helical" evidence="6">
    <location>
        <begin position="14"/>
        <end position="30"/>
    </location>
</feature>
<evidence type="ECO:0000256" key="6">
    <source>
        <dbReference type="SAM" id="Phobius"/>
    </source>
</evidence>
<feature type="transmembrane region" description="Helical" evidence="6">
    <location>
        <begin position="64"/>
        <end position="82"/>
    </location>
</feature>
<dbReference type="PANTHER" id="PTHR30482:SF4">
    <property type="entry name" value="SLR1201 PROTEIN"/>
    <property type="match status" value="1"/>
</dbReference>
<comment type="subcellular location">
    <subcellularLocation>
        <location evidence="1">Cell membrane</location>
        <topology evidence="1">Multi-pass membrane protein</topology>
    </subcellularLocation>
</comment>
<feature type="transmembrane region" description="Helical" evidence="6">
    <location>
        <begin position="143"/>
        <end position="162"/>
    </location>
</feature>
<keyword evidence="4 6" id="KW-1133">Transmembrane helix</keyword>
<dbReference type="NCBIfam" id="TIGR03408">
    <property type="entry name" value="urea_trans_UrtC"/>
    <property type="match status" value="1"/>
</dbReference>
<evidence type="ECO:0000256" key="5">
    <source>
        <dbReference type="ARBA" id="ARBA00023136"/>
    </source>
</evidence>
<dbReference type="GO" id="GO:0015658">
    <property type="term" value="F:branched-chain amino acid transmembrane transporter activity"/>
    <property type="evidence" value="ECO:0007669"/>
    <property type="project" value="InterPro"/>
</dbReference>
<gene>
    <name evidence="7" type="ORF">JCM21714_2397</name>
</gene>
<evidence type="ECO:0000256" key="2">
    <source>
        <dbReference type="ARBA" id="ARBA00022475"/>
    </source>
</evidence>
<dbReference type="InterPro" id="IPR043428">
    <property type="entry name" value="LivM-like"/>
</dbReference>
<sequence length="363" mass="39881">MQNTIYQKLLSNKVIFSLIFLILLVAPMLLSDFRLNLLGKFLAFAILAIGLDLLWGGYTGGVLSLGHGIYFGLGAYCMAMYLKLEATGGAIPDFMAWSGMSELPLIWIPFQYPILAILLGVIIPAVVAFFLGYLTFRNRISGVYFTILSQALVIVVVTLFIGSQNLTGGTSGLTNFETLFGFHINASSTQTAFYWITVFILGAVFFFSRMLVKGRFGKVLIGIRDGENRMRFLGYNPSAYKTFIYTLSAAIAGLAGMLFVLQVGIISPTMIGIIPSIEMVLWVALGGGRGTLIGPIIGAVFVNTAKTGFSESYPEYWTYFLGILFVLVVVFLPNGLTGLFEKWNERRKNKNVSNSIRVEKSVS</sequence>
<feature type="transmembrane region" description="Helical" evidence="6">
    <location>
        <begin position="37"/>
        <end position="58"/>
    </location>
</feature>
<keyword evidence="2" id="KW-1003">Cell membrane</keyword>
<keyword evidence="3 6" id="KW-0812">Transmembrane</keyword>
<dbReference type="AlphaFoldDB" id="W4VKM6"/>
<dbReference type="GO" id="GO:0005886">
    <property type="term" value="C:plasma membrane"/>
    <property type="evidence" value="ECO:0007669"/>
    <property type="project" value="UniProtKB-SubCell"/>
</dbReference>
<evidence type="ECO:0000256" key="4">
    <source>
        <dbReference type="ARBA" id="ARBA00022989"/>
    </source>
</evidence>
<name>W4VKM6_9BACI</name>
<dbReference type="RefSeq" id="WP_035723514.1">
    <property type="nucleotide sequence ID" value="NZ_BAVS01000011.1"/>
</dbReference>
<dbReference type="PANTHER" id="PTHR30482">
    <property type="entry name" value="HIGH-AFFINITY BRANCHED-CHAIN AMINO ACID TRANSPORT SYSTEM PERMEASE"/>
    <property type="match status" value="1"/>
</dbReference>
<dbReference type="OrthoDB" id="9789927at2"/>
<evidence type="ECO:0000313" key="8">
    <source>
        <dbReference type="Proteomes" id="UP000019102"/>
    </source>
</evidence>
<dbReference type="Pfam" id="PF02653">
    <property type="entry name" value="BPD_transp_2"/>
    <property type="match status" value="1"/>
</dbReference>
<evidence type="ECO:0000313" key="7">
    <source>
        <dbReference type="EMBL" id="GAE93324.1"/>
    </source>
</evidence>
<dbReference type="InterPro" id="IPR001851">
    <property type="entry name" value="ABC_transp_permease"/>
</dbReference>
<proteinExistence type="predicted"/>
<feature type="transmembrane region" description="Helical" evidence="6">
    <location>
        <begin position="192"/>
        <end position="212"/>
    </location>
</feature>